<feature type="region of interest" description="Disordered" evidence="1">
    <location>
        <begin position="51"/>
        <end position="126"/>
    </location>
</feature>
<organism evidence="2 3">
    <name type="scientific">Herbiconiux moechotypicola</name>
    <dbReference type="NCBI Taxonomy" id="637393"/>
    <lineage>
        <taxon>Bacteria</taxon>
        <taxon>Bacillati</taxon>
        <taxon>Actinomycetota</taxon>
        <taxon>Actinomycetes</taxon>
        <taxon>Micrococcales</taxon>
        <taxon>Microbacteriaceae</taxon>
        <taxon>Herbiconiux</taxon>
    </lineage>
</organism>
<evidence type="ECO:0000313" key="2">
    <source>
        <dbReference type="EMBL" id="GAA2250801.1"/>
    </source>
</evidence>
<keyword evidence="3" id="KW-1185">Reference proteome</keyword>
<gene>
    <name evidence="2" type="ORF">GCM10009851_40370</name>
</gene>
<protein>
    <submittedName>
        <fullName evidence="2">Uncharacterized protein</fullName>
    </submittedName>
</protein>
<dbReference type="EMBL" id="BAAAQY010000023">
    <property type="protein sequence ID" value="GAA2250801.1"/>
    <property type="molecule type" value="Genomic_DNA"/>
</dbReference>
<evidence type="ECO:0000313" key="3">
    <source>
        <dbReference type="Proteomes" id="UP001500929"/>
    </source>
</evidence>
<dbReference type="Proteomes" id="UP001500929">
    <property type="component" value="Unassembled WGS sequence"/>
</dbReference>
<reference evidence="2 3" key="1">
    <citation type="journal article" date="2019" name="Int. J. Syst. Evol. Microbiol.">
        <title>The Global Catalogue of Microorganisms (GCM) 10K type strain sequencing project: providing services to taxonomists for standard genome sequencing and annotation.</title>
        <authorList>
            <consortium name="The Broad Institute Genomics Platform"/>
            <consortium name="The Broad Institute Genome Sequencing Center for Infectious Disease"/>
            <person name="Wu L."/>
            <person name="Ma J."/>
        </authorList>
    </citation>
    <scope>NUCLEOTIDE SEQUENCE [LARGE SCALE GENOMIC DNA]</scope>
    <source>
        <strain evidence="2 3">JCM 16117</strain>
    </source>
</reference>
<accession>A0ABN3E892</accession>
<feature type="compositionally biased region" description="Basic and acidic residues" evidence="1">
    <location>
        <begin position="74"/>
        <end position="126"/>
    </location>
</feature>
<sequence>MTTKSNTIDAPIPKTSEQLSSKLAYLARALKTPTIERVWDNLAAVRGHLARHHHAGDSRAEQEAGEIALAVRASRADSAAEGHDDRPEHRADHRAPPQERQPDSAHPVGEHVPARMGHRSGENVRR</sequence>
<dbReference type="RefSeq" id="WP_310795724.1">
    <property type="nucleotide sequence ID" value="NZ_BAAAQY010000023.1"/>
</dbReference>
<proteinExistence type="predicted"/>
<comment type="caution">
    <text evidence="2">The sequence shown here is derived from an EMBL/GenBank/DDBJ whole genome shotgun (WGS) entry which is preliminary data.</text>
</comment>
<evidence type="ECO:0000256" key="1">
    <source>
        <dbReference type="SAM" id="MobiDB-lite"/>
    </source>
</evidence>
<name>A0ABN3E892_9MICO</name>